<evidence type="ECO:0000313" key="1">
    <source>
        <dbReference type="EMBL" id="PFK30771.1"/>
    </source>
</evidence>
<dbReference type="RefSeq" id="WP_098492523.1">
    <property type="nucleotide sequence ID" value="NZ_NUWN01000102.1"/>
</dbReference>
<evidence type="ECO:0000313" key="2">
    <source>
        <dbReference type="Proteomes" id="UP000242656"/>
    </source>
</evidence>
<sequence>MVGLSVTILYLFSDEKVNFLFCIGFMQKNELLLTHRE</sequence>
<dbReference type="Proteomes" id="UP000242656">
    <property type="component" value="Unassembled WGS sequence"/>
</dbReference>
<dbReference type="EMBL" id="NUWN01000102">
    <property type="protein sequence ID" value="PFK30771.1"/>
    <property type="molecule type" value="Genomic_DNA"/>
</dbReference>
<accession>A0A2B0LES1</accession>
<comment type="caution">
    <text evidence="1">The sequence shown here is derived from an EMBL/GenBank/DDBJ whole genome shotgun (WGS) entry which is preliminary data.</text>
</comment>
<gene>
    <name evidence="1" type="ORF">COI93_21845</name>
</gene>
<keyword evidence="1" id="KW-0418">Kinase</keyword>
<proteinExistence type="predicted"/>
<dbReference type="Pfam" id="PF13216">
    <property type="entry name" value="DUF4024"/>
    <property type="match status" value="1"/>
</dbReference>
<reference evidence="1 2" key="1">
    <citation type="submission" date="2017-09" db="EMBL/GenBank/DDBJ databases">
        <title>Large-scale bioinformatics analysis of Bacillus genomes uncovers conserved roles of natural products in bacterial physiology.</title>
        <authorList>
            <consortium name="Agbiome Team Llc"/>
            <person name="Bleich R.M."/>
            <person name="Grubbs K.J."/>
            <person name="Santa Maria K.C."/>
            <person name="Allen S.E."/>
            <person name="Farag S."/>
            <person name="Shank E.A."/>
            <person name="Bowers A."/>
        </authorList>
    </citation>
    <scope>NUCLEOTIDE SEQUENCE [LARGE SCALE GENOMIC DNA]</scope>
    <source>
        <strain evidence="1 2">AFS083043</strain>
    </source>
</reference>
<dbReference type="AlphaFoldDB" id="A0A2B0LES1"/>
<name>A0A2B0LES1_BACCE</name>
<keyword evidence="1" id="KW-0808">Transferase</keyword>
<dbReference type="InterPro" id="IPR025099">
    <property type="entry name" value="DUF4024"/>
</dbReference>
<organism evidence="1 2">
    <name type="scientific">Bacillus cereus</name>
    <dbReference type="NCBI Taxonomy" id="1396"/>
    <lineage>
        <taxon>Bacteria</taxon>
        <taxon>Bacillati</taxon>
        <taxon>Bacillota</taxon>
        <taxon>Bacilli</taxon>
        <taxon>Bacillales</taxon>
        <taxon>Bacillaceae</taxon>
        <taxon>Bacillus</taxon>
        <taxon>Bacillus cereus group</taxon>
    </lineage>
</organism>
<dbReference type="GO" id="GO:0016301">
    <property type="term" value="F:kinase activity"/>
    <property type="evidence" value="ECO:0007669"/>
    <property type="project" value="UniProtKB-KW"/>
</dbReference>
<protein>
    <submittedName>
        <fullName evidence="1">Histidine kinase</fullName>
    </submittedName>
</protein>